<evidence type="ECO:0000256" key="3">
    <source>
        <dbReference type="ARBA" id="ARBA00022692"/>
    </source>
</evidence>
<dbReference type="AlphaFoldDB" id="A0ABD3PLH7"/>
<comment type="subcellular location">
    <subcellularLocation>
        <location evidence="1">Cell membrane</location>
    </subcellularLocation>
    <subcellularLocation>
        <location evidence="10">Endomembrane system</location>
        <topology evidence="10">Single-pass membrane protein</topology>
    </subcellularLocation>
</comment>
<dbReference type="Pfam" id="PF13855">
    <property type="entry name" value="LRR_8"/>
    <property type="match status" value="1"/>
</dbReference>
<evidence type="ECO:0000256" key="9">
    <source>
        <dbReference type="ARBA" id="ARBA00023180"/>
    </source>
</evidence>
<dbReference type="Proteomes" id="UP001530315">
    <property type="component" value="Unassembled WGS sequence"/>
</dbReference>
<dbReference type="Pfam" id="PF08263">
    <property type="entry name" value="LRRNT_2"/>
    <property type="match status" value="2"/>
</dbReference>
<protein>
    <recommendedName>
        <fullName evidence="12">Leucine-rich repeat-containing N-terminal plant-type domain-containing protein</fullName>
    </recommendedName>
</protein>
<keyword evidence="4" id="KW-0732">Signal</keyword>
<comment type="caution">
    <text evidence="13">The sequence shown here is derived from an EMBL/GenBank/DDBJ whole genome shotgun (WGS) entry which is preliminary data.</text>
</comment>
<evidence type="ECO:0000256" key="4">
    <source>
        <dbReference type="ARBA" id="ARBA00022729"/>
    </source>
</evidence>
<keyword evidence="9" id="KW-0325">Glycoprotein</keyword>
<evidence type="ECO:0000256" key="5">
    <source>
        <dbReference type="ARBA" id="ARBA00022737"/>
    </source>
</evidence>
<name>A0ABD3PLH7_9STRA</name>
<dbReference type="PANTHER" id="PTHR27000:SF642">
    <property type="entry name" value="INACTIVE LEUCINE-RICH REPEAT RECEPTOR KINASE XIAO-RELATED"/>
    <property type="match status" value="1"/>
</dbReference>
<dbReference type="InterPro" id="IPR013210">
    <property type="entry name" value="LRR_N_plant-typ"/>
</dbReference>
<dbReference type="Pfam" id="PF00560">
    <property type="entry name" value="LRR_1"/>
    <property type="match status" value="1"/>
</dbReference>
<dbReference type="PANTHER" id="PTHR27000">
    <property type="entry name" value="LEUCINE-RICH REPEAT RECEPTOR-LIKE PROTEIN KINASE FAMILY PROTEIN-RELATED"/>
    <property type="match status" value="1"/>
</dbReference>
<organism evidence="13 14">
    <name type="scientific">Stephanodiscus triporus</name>
    <dbReference type="NCBI Taxonomy" id="2934178"/>
    <lineage>
        <taxon>Eukaryota</taxon>
        <taxon>Sar</taxon>
        <taxon>Stramenopiles</taxon>
        <taxon>Ochrophyta</taxon>
        <taxon>Bacillariophyta</taxon>
        <taxon>Coscinodiscophyceae</taxon>
        <taxon>Thalassiosirophycidae</taxon>
        <taxon>Stephanodiscales</taxon>
        <taxon>Stephanodiscaceae</taxon>
        <taxon>Stephanodiscus</taxon>
    </lineage>
</organism>
<evidence type="ECO:0000256" key="11">
    <source>
        <dbReference type="SAM" id="Phobius"/>
    </source>
</evidence>
<evidence type="ECO:0000256" key="1">
    <source>
        <dbReference type="ARBA" id="ARBA00004236"/>
    </source>
</evidence>
<keyword evidence="8" id="KW-0675">Receptor</keyword>
<evidence type="ECO:0000256" key="2">
    <source>
        <dbReference type="ARBA" id="ARBA00022614"/>
    </source>
</evidence>
<dbReference type="Gene3D" id="3.80.10.10">
    <property type="entry name" value="Ribonuclease Inhibitor"/>
    <property type="match status" value="2"/>
</dbReference>
<dbReference type="InterPro" id="IPR032675">
    <property type="entry name" value="LRR_dom_sf"/>
</dbReference>
<proteinExistence type="predicted"/>
<keyword evidence="7 11" id="KW-0472">Membrane</keyword>
<gene>
    <name evidence="13" type="ORF">ACHAW5_006614</name>
</gene>
<evidence type="ECO:0000256" key="8">
    <source>
        <dbReference type="ARBA" id="ARBA00023170"/>
    </source>
</evidence>
<evidence type="ECO:0000259" key="12">
    <source>
        <dbReference type="Pfam" id="PF08263"/>
    </source>
</evidence>
<feature type="domain" description="Leucine-rich repeat-containing N-terminal plant-type" evidence="12">
    <location>
        <begin position="22"/>
        <end position="39"/>
    </location>
</feature>
<keyword evidence="2" id="KW-0433">Leucine-rich repeat</keyword>
<keyword evidence="5" id="KW-0677">Repeat</keyword>
<feature type="domain" description="Leucine-rich repeat-containing N-terminal plant-type" evidence="12">
    <location>
        <begin position="295"/>
        <end position="314"/>
    </location>
</feature>
<dbReference type="SUPFAM" id="SSF52058">
    <property type="entry name" value="L domain-like"/>
    <property type="match status" value="2"/>
</dbReference>
<evidence type="ECO:0000256" key="7">
    <source>
        <dbReference type="ARBA" id="ARBA00023136"/>
    </source>
</evidence>
<dbReference type="EMBL" id="JALLAZ020000740">
    <property type="protein sequence ID" value="KAL3788166.1"/>
    <property type="molecule type" value="Genomic_DNA"/>
</dbReference>
<evidence type="ECO:0000313" key="14">
    <source>
        <dbReference type="Proteomes" id="UP001530315"/>
    </source>
</evidence>
<evidence type="ECO:0000256" key="6">
    <source>
        <dbReference type="ARBA" id="ARBA00022989"/>
    </source>
</evidence>
<dbReference type="GO" id="GO:0012505">
    <property type="term" value="C:endomembrane system"/>
    <property type="evidence" value="ECO:0007669"/>
    <property type="project" value="UniProtKB-SubCell"/>
</dbReference>
<dbReference type="GO" id="GO:0005886">
    <property type="term" value="C:plasma membrane"/>
    <property type="evidence" value="ECO:0007669"/>
    <property type="project" value="UniProtKB-SubCell"/>
</dbReference>
<keyword evidence="3 11" id="KW-0812">Transmembrane</keyword>
<keyword evidence="6 11" id="KW-1133">Transmembrane helix</keyword>
<dbReference type="InterPro" id="IPR001611">
    <property type="entry name" value="Leu-rich_rpt"/>
</dbReference>
<feature type="transmembrane region" description="Helical" evidence="11">
    <location>
        <begin position="469"/>
        <end position="488"/>
    </location>
</feature>
<accession>A0ABD3PLH7</accession>
<evidence type="ECO:0000256" key="10">
    <source>
        <dbReference type="ARBA" id="ARBA00037847"/>
    </source>
</evidence>
<reference evidence="13 14" key="1">
    <citation type="submission" date="2024-10" db="EMBL/GenBank/DDBJ databases">
        <title>Updated reference genomes for cyclostephanoid diatoms.</title>
        <authorList>
            <person name="Roberts W.R."/>
            <person name="Alverson A.J."/>
        </authorList>
    </citation>
    <scope>NUCLEOTIDE SEQUENCE [LARGE SCALE GENOMIC DNA]</scope>
    <source>
        <strain evidence="13 14">AJA276-08</strain>
    </source>
</reference>
<evidence type="ECO:0000313" key="13">
    <source>
        <dbReference type="EMBL" id="KAL3788166.1"/>
    </source>
</evidence>
<sequence>MSSNIITTVNNEGGGWLIDHKGWDASSGVPICEWEGVTCGGDEDGPRTITELNLPSSFGSSSLVSLLLADNAISGRFFREGDSPHLQSIQYIRMENNLLTGTLHGPTLSRMTELAVLSLSYNDLSGLIPGEEIGSLPALRYLYLDANSLVGPLPSQLATQEQGASLLELWLQDNALSGTVPASYAEFDGMHDFYIDGNKLTGEVPQDLCGPEINADFFTNAPTEAERNYCDSIACPVGSVAFEGLYPCSRCPGGEAARINNRYIGQMGNCSNHTERDVLMIFHGATTKGGSWSGTDDWGDNSKPVCEMTGITCDAQGRVTSISLRNRGLEGHIPDEIGSLIYLESMDVSDNLLMGYLPSDLRWTSITRLDVSGNSIRGLIPPLLCLVEELNGNGRDGAFNCDRIACPRGTYNSMGYHAVGGNEACRPCYDESPFIGQKVCDRLHKPFDWKDEFQAVEHASEEMGISAKVGLWIMFSVLLIAVILCCMVRRNKNHWRKKYEQWGTNENI</sequence>
<keyword evidence="14" id="KW-1185">Reference proteome</keyword>